<accession>A0ABZ1I0B4</accession>
<evidence type="ECO:0000313" key="3">
    <source>
        <dbReference type="EMBL" id="WSE27070.1"/>
    </source>
</evidence>
<sequence length="440" mass="46138">MVLTAVEIARGVRAGELDPVEVTKEALARIAAADGVVGAFRRVRAAEALAEAAEVAARADLRELPLAGVPVAVKDVTEVAGEYAGWGSLAGRQAPFAEDGVIAARLRAAGAVIVGLTRVPELCLYPMSDDPTGVSRNPWEPAYTAGGSSGGSAAAVAAGLVPIAHGTDGLGSVRLPAAMCGLVGLKPGRGVVKEPVEGWFGMSTHGPLATTTADAALLMSVLGENPGLATIPAPSAQRIAFSTQVPVTRAPLPRPLGDAVTQAAELLTAAGHTLTEATPAYGFDTMLALVTRWFAGPATHADADFTFRNLQPRTRTHVRLGHLTRPFVRDRARTRWIARAEEFFRAHDVLITPTLATLPPKALRWHRRSWLANVVPAVRVADFTGFWNLAGYPALSVPIGHHPTLDLTTSVQLVAPPGAEPLLLALAAQLESANPWPRSR</sequence>
<dbReference type="RefSeq" id="WP_326566080.1">
    <property type="nucleotide sequence ID" value="NZ_CP142149.1"/>
</dbReference>
<feature type="domain" description="Amidase" evidence="2">
    <location>
        <begin position="21"/>
        <end position="424"/>
    </location>
</feature>
<organism evidence="3 4">
    <name type="scientific">Amycolatopsis rhabdoformis</name>
    <dbReference type="NCBI Taxonomy" id="1448059"/>
    <lineage>
        <taxon>Bacteria</taxon>
        <taxon>Bacillati</taxon>
        <taxon>Actinomycetota</taxon>
        <taxon>Actinomycetes</taxon>
        <taxon>Pseudonocardiales</taxon>
        <taxon>Pseudonocardiaceae</taxon>
        <taxon>Amycolatopsis</taxon>
    </lineage>
</organism>
<name>A0ABZ1I0B4_9PSEU</name>
<proteinExistence type="inferred from homology"/>
<dbReference type="SUPFAM" id="SSF75304">
    <property type="entry name" value="Amidase signature (AS) enzymes"/>
    <property type="match status" value="1"/>
</dbReference>
<dbReference type="PANTHER" id="PTHR11895:SF7">
    <property type="entry name" value="GLUTAMYL-TRNA(GLN) AMIDOTRANSFERASE SUBUNIT A, MITOCHONDRIAL"/>
    <property type="match status" value="1"/>
</dbReference>
<dbReference type="InterPro" id="IPR000120">
    <property type="entry name" value="Amidase"/>
</dbReference>
<keyword evidence="4" id="KW-1185">Reference proteome</keyword>
<dbReference type="Proteomes" id="UP001330812">
    <property type="component" value="Chromosome"/>
</dbReference>
<dbReference type="Gene3D" id="3.90.1300.10">
    <property type="entry name" value="Amidase signature (AS) domain"/>
    <property type="match status" value="1"/>
</dbReference>
<comment type="similarity">
    <text evidence="1">Belongs to the amidase family.</text>
</comment>
<evidence type="ECO:0000256" key="1">
    <source>
        <dbReference type="ARBA" id="ARBA00009199"/>
    </source>
</evidence>
<evidence type="ECO:0000313" key="4">
    <source>
        <dbReference type="Proteomes" id="UP001330812"/>
    </source>
</evidence>
<evidence type="ECO:0000259" key="2">
    <source>
        <dbReference type="Pfam" id="PF01425"/>
    </source>
</evidence>
<dbReference type="Pfam" id="PF01425">
    <property type="entry name" value="Amidase"/>
    <property type="match status" value="1"/>
</dbReference>
<dbReference type="InterPro" id="IPR036928">
    <property type="entry name" value="AS_sf"/>
</dbReference>
<dbReference type="InterPro" id="IPR023631">
    <property type="entry name" value="Amidase_dom"/>
</dbReference>
<gene>
    <name evidence="3" type="ORF">VSH64_29910</name>
</gene>
<protein>
    <submittedName>
        <fullName evidence="3">Amidase family protein</fullName>
    </submittedName>
</protein>
<dbReference type="PANTHER" id="PTHR11895">
    <property type="entry name" value="TRANSAMIDASE"/>
    <property type="match status" value="1"/>
</dbReference>
<reference evidence="3 4" key="1">
    <citation type="journal article" date="2015" name="Int. J. Syst. Evol. Microbiol.">
        <title>Amycolatopsis rhabdoformis sp. nov., an actinomycete isolated from a tropical forest soil.</title>
        <authorList>
            <person name="Souza W.R."/>
            <person name="Silva R.E."/>
            <person name="Goodfellow M."/>
            <person name="Busarakam K."/>
            <person name="Figueiro F.S."/>
            <person name="Ferreira D."/>
            <person name="Rodrigues-Filho E."/>
            <person name="Moraes L.A.B."/>
            <person name="Zucchi T.D."/>
        </authorList>
    </citation>
    <scope>NUCLEOTIDE SEQUENCE [LARGE SCALE GENOMIC DNA]</scope>
    <source>
        <strain evidence="3 4">NCIMB 14900</strain>
    </source>
</reference>
<dbReference type="EMBL" id="CP142149">
    <property type="protein sequence ID" value="WSE27070.1"/>
    <property type="molecule type" value="Genomic_DNA"/>
</dbReference>